<keyword evidence="2" id="KW-1003">Cell membrane</keyword>
<proteinExistence type="predicted"/>
<dbReference type="Proteomes" id="UP001642540">
    <property type="component" value="Unassembled WGS sequence"/>
</dbReference>
<dbReference type="Gene3D" id="1.20.1070.10">
    <property type="entry name" value="Rhodopsin 7-helix transmembrane proteins"/>
    <property type="match status" value="2"/>
</dbReference>
<keyword evidence="12" id="KW-1185">Reference proteome</keyword>
<evidence type="ECO:0000256" key="7">
    <source>
        <dbReference type="ARBA" id="ARBA00023170"/>
    </source>
</evidence>
<evidence type="ECO:0000256" key="3">
    <source>
        <dbReference type="ARBA" id="ARBA00022692"/>
    </source>
</evidence>
<evidence type="ECO:0000256" key="5">
    <source>
        <dbReference type="ARBA" id="ARBA00023040"/>
    </source>
</evidence>
<evidence type="ECO:0000259" key="10">
    <source>
        <dbReference type="PROSITE" id="PS50262"/>
    </source>
</evidence>
<keyword evidence="6 9" id="KW-0472">Membrane</keyword>
<feature type="transmembrane region" description="Helical" evidence="9">
    <location>
        <begin position="411"/>
        <end position="432"/>
    </location>
</feature>
<evidence type="ECO:0000313" key="12">
    <source>
        <dbReference type="Proteomes" id="UP001642540"/>
    </source>
</evidence>
<dbReference type="InterPro" id="IPR017452">
    <property type="entry name" value="GPCR_Rhodpsn_7TM"/>
</dbReference>
<feature type="transmembrane region" description="Helical" evidence="9">
    <location>
        <begin position="516"/>
        <end position="535"/>
    </location>
</feature>
<feature type="domain" description="G-protein coupled receptors family 1 profile" evidence="10">
    <location>
        <begin position="79"/>
        <end position="202"/>
    </location>
</feature>
<dbReference type="PROSITE" id="PS50262">
    <property type="entry name" value="G_PROTEIN_RECEP_F1_2"/>
    <property type="match status" value="2"/>
</dbReference>
<sequence length="589" mass="67372">MEHTENVVTLSFLTCFHIDLPLPNNRDCSPLNSSICVECDSVTKFITGENLTETDGVSSSISLGIWLFTVLVGLFGFINNIVIILVVTRRTVKRKKFDFLITYLAVFDLITCIGSIFTTSAAVLYLHGWIKLGTLFSWYFIWVSSIMVFFSRSLSYFMTVIINTYCYTGLAHPLRSKKWFSWSTVKMLPFLAILMATAVNIPRAGSVSIIENVYNEKGFDIPSLHGLEYIAVQNKAWWKFWYENDGTGQDCSDTNPSMCIKCITKSIRFFNGEPITETKGWGHFISYWIWLAILAIGLFGALANLFIVIVMKSKSNKFQKLKGFDYLMTSLAIFDVLCSITSILAATSIIFIFEGWISRGSKSTLYFYYISNLGLMFTRSLSTHMAVHINLFCYLGLAYPLHSRKWFTKKIIKIMPFIVMITAVFLSIPRFIPAYLGNNLHHDVPSLTGFEYVLYVRQSWMILWYKTLGAPNEQLDVPIPLLILLVFNFLSYRKMIQLKRSRQILTSTQEKAVQPLRMFLPVVTVLLLSNLGPIAENAFVLTKRVMYRELTLAVNLSHGVNCSVNFLIYYWRSENFRNEAKKAFNTLLG</sequence>
<keyword evidence="3 9" id="KW-0812">Transmembrane</keyword>
<gene>
    <name evidence="11" type="ORF">ODALV1_LOCUS9828</name>
</gene>
<evidence type="ECO:0000256" key="1">
    <source>
        <dbReference type="ARBA" id="ARBA00004651"/>
    </source>
</evidence>
<keyword evidence="4 9" id="KW-1133">Transmembrane helix</keyword>
<dbReference type="SUPFAM" id="SSF81321">
    <property type="entry name" value="Family A G protein-coupled receptor-like"/>
    <property type="match status" value="2"/>
</dbReference>
<organism evidence="11 12">
    <name type="scientific">Orchesella dallaii</name>
    <dbReference type="NCBI Taxonomy" id="48710"/>
    <lineage>
        <taxon>Eukaryota</taxon>
        <taxon>Metazoa</taxon>
        <taxon>Ecdysozoa</taxon>
        <taxon>Arthropoda</taxon>
        <taxon>Hexapoda</taxon>
        <taxon>Collembola</taxon>
        <taxon>Entomobryomorpha</taxon>
        <taxon>Entomobryoidea</taxon>
        <taxon>Orchesellidae</taxon>
        <taxon>Orchesellinae</taxon>
        <taxon>Orchesella</taxon>
    </lineage>
</organism>
<evidence type="ECO:0000256" key="2">
    <source>
        <dbReference type="ARBA" id="ARBA00022475"/>
    </source>
</evidence>
<feature type="transmembrane region" description="Helical" evidence="9">
    <location>
        <begin position="100"/>
        <end position="127"/>
    </location>
</feature>
<dbReference type="PANTHER" id="PTHR24230">
    <property type="entry name" value="G-PROTEIN COUPLED RECEPTOR"/>
    <property type="match status" value="1"/>
</dbReference>
<comment type="subcellular location">
    <subcellularLocation>
        <location evidence="1">Cell membrane</location>
        <topology evidence="1">Multi-pass membrane protein</topology>
    </subcellularLocation>
</comment>
<comment type="caution">
    <text evidence="11">The sequence shown here is derived from an EMBL/GenBank/DDBJ whole genome shotgun (WGS) entry which is preliminary data.</text>
</comment>
<feature type="transmembrane region" description="Helical" evidence="9">
    <location>
        <begin position="179"/>
        <end position="199"/>
    </location>
</feature>
<protein>
    <recommendedName>
        <fullName evidence="10">G-protein coupled receptors family 1 profile domain-containing protein</fullName>
    </recommendedName>
</protein>
<accession>A0ABP1QG17</accession>
<feature type="transmembrane region" description="Helical" evidence="9">
    <location>
        <begin position="550"/>
        <end position="571"/>
    </location>
</feature>
<feature type="transmembrane region" description="Helical" evidence="9">
    <location>
        <begin position="331"/>
        <end position="353"/>
    </location>
</feature>
<name>A0ABP1QG17_9HEXA</name>
<evidence type="ECO:0000256" key="4">
    <source>
        <dbReference type="ARBA" id="ARBA00022989"/>
    </source>
</evidence>
<dbReference type="PANTHER" id="PTHR24230:SF75">
    <property type="entry name" value="RELAXIN FAMILY PEPTIDE RECEPTOR 3"/>
    <property type="match status" value="1"/>
</dbReference>
<keyword evidence="5" id="KW-0297">G-protein coupled receptor</keyword>
<evidence type="ECO:0000313" key="11">
    <source>
        <dbReference type="EMBL" id="CAL8098095.1"/>
    </source>
</evidence>
<keyword evidence="7" id="KW-0675">Receptor</keyword>
<evidence type="ECO:0000256" key="9">
    <source>
        <dbReference type="SAM" id="Phobius"/>
    </source>
</evidence>
<evidence type="ECO:0000256" key="8">
    <source>
        <dbReference type="ARBA" id="ARBA00023224"/>
    </source>
</evidence>
<feature type="transmembrane region" description="Helical" evidence="9">
    <location>
        <begin position="477"/>
        <end position="495"/>
    </location>
</feature>
<feature type="transmembrane region" description="Helical" evidence="9">
    <location>
        <begin position="287"/>
        <end position="310"/>
    </location>
</feature>
<feature type="domain" description="G-protein coupled receptors family 1 profile" evidence="10">
    <location>
        <begin position="303"/>
        <end position="569"/>
    </location>
</feature>
<feature type="transmembrane region" description="Helical" evidence="9">
    <location>
        <begin position="373"/>
        <end position="399"/>
    </location>
</feature>
<feature type="transmembrane region" description="Helical" evidence="9">
    <location>
        <begin position="65"/>
        <end position="88"/>
    </location>
</feature>
<reference evidence="11 12" key="1">
    <citation type="submission" date="2024-08" db="EMBL/GenBank/DDBJ databases">
        <authorList>
            <person name="Cucini C."/>
            <person name="Frati F."/>
        </authorList>
    </citation>
    <scope>NUCLEOTIDE SEQUENCE [LARGE SCALE GENOMIC DNA]</scope>
</reference>
<feature type="transmembrane region" description="Helical" evidence="9">
    <location>
        <begin position="139"/>
        <end position="167"/>
    </location>
</feature>
<dbReference type="EMBL" id="CAXLJM020000030">
    <property type="protein sequence ID" value="CAL8098095.1"/>
    <property type="molecule type" value="Genomic_DNA"/>
</dbReference>
<keyword evidence="8" id="KW-0807">Transducer</keyword>
<evidence type="ECO:0000256" key="6">
    <source>
        <dbReference type="ARBA" id="ARBA00023136"/>
    </source>
</evidence>